<keyword evidence="2" id="KW-1003">Cell membrane</keyword>
<evidence type="ECO:0000256" key="5">
    <source>
        <dbReference type="ARBA" id="ARBA00023136"/>
    </source>
</evidence>
<name>A0A239D092_9FIRM</name>
<dbReference type="EMBL" id="FZOJ01000006">
    <property type="protein sequence ID" value="SNS25875.1"/>
    <property type="molecule type" value="Genomic_DNA"/>
</dbReference>
<reference evidence="8" key="1">
    <citation type="submission" date="2017-06" db="EMBL/GenBank/DDBJ databases">
        <authorList>
            <person name="Varghese N."/>
            <person name="Submissions S."/>
        </authorList>
    </citation>
    <scope>NUCLEOTIDE SEQUENCE [LARGE SCALE GENOMIC DNA]</scope>
    <source>
        <strain evidence="8">SCA</strain>
    </source>
</reference>
<comment type="subcellular location">
    <subcellularLocation>
        <location evidence="1">Cell membrane</location>
        <topology evidence="1">Multi-pass membrane protein</topology>
    </subcellularLocation>
</comment>
<feature type="transmembrane region" description="Helical" evidence="6">
    <location>
        <begin position="263"/>
        <end position="281"/>
    </location>
</feature>
<dbReference type="PANTHER" id="PTHR43823:SF3">
    <property type="entry name" value="MULTIDRUG EXPORT PROTEIN MEPA"/>
    <property type="match status" value="1"/>
</dbReference>
<dbReference type="PANTHER" id="PTHR43823">
    <property type="entry name" value="SPORULATION PROTEIN YKVU"/>
    <property type="match status" value="1"/>
</dbReference>
<protein>
    <submittedName>
        <fullName evidence="7">MatE protein</fullName>
    </submittedName>
</protein>
<evidence type="ECO:0000313" key="8">
    <source>
        <dbReference type="Proteomes" id="UP000198304"/>
    </source>
</evidence>
<feature type="transmembrane region" description="Helical" evidence="6">
    <location>
        <begin position="194"/>
        <end position="217"/>
    </location>
</feature>
<dbReference type="AlphaFoldDB" id="A0A239D092"/>
<dbReference type="GO" id="GO:0015297">
    <property type="term" value="F:antiporter activity"/>
    <property type="evidence" value="ECO:0007669"/>
    <property type="project" value="InterPro"/>
</dbReference>
<dbReference type="InterPro" id="IPR002528">
    <property type="entry name" value="MATE_fam"/>
</dbReference>
<keyword evidence="8" id="KW-1185">Reference proteome</keyword>
<accession>A0A239D092</accession>
<organism evidence="7 8">
    <name type="scientific">Anaerovirgula multivorans</name>
    <dbReference type="NCBI Taxonomy" id="312168"/>
    <lineage>
        <taxon>Bacteria</taxon>
        <taxon>Bacillati</taxon>
        <taxon>Bacillota</taxon>
        <taxon>Clostridia</taxon>
        <taxon>Peptostreptococcales</taxon>
        <taxon>Natronincolaceae</taxon>
        <taxon>Anaerovirgula</taxon>
    </lineage>
</organism>
<feature type="transmembrane region" description="Helical" evidence="6">
    <location>
        <begin position="12"/>
        <end position="36"/>
    </location>
</feature>
<evidence type="ECO:0000256" key="3">
    <source>
        <dbReference type="ARBA" id="ARBA00022692"/>
    </source>
</evidence>
<feature type="transmembrane region" description="Helical" evidence="6">
    <location>
        <begin position="238"/>
        <end position="257"/>
    </location>
</feature>
<dbReference type="Pfam" id="PF01554">
    <property type="entry name" value="MatE"/>
    <property type="match status" value="1"/>
</dbReference>
<feature type="transmembrane region" description="Helical" evidence="6">
    <location>
        <begin position="56"/>
        <end position="74"/>
    </location>
</feature>
<gene>
    <name evidence="7" type="ORF">SAMN05446037_1006262</name>
</gene>
<dbReference type="GO" id="GO:0005886">
    <property type="term" value="C:plasma membrane"/>
    <property type="evidence" value="ECO:0007669"/>
    <property type="project" value="UniProtKB-SubCell"/>
</dbReference>
<dbReference type="OrthoDB" id="9808954at2"/>
<evidence type="ECO:0000256" key="1">
    <source>
        <dbReference type="ARBA" id="ARBA00004651"/>
    </source>
</evidence>
<dbReference type="GO" id="GO:0042910">
    <property type="term" value="F:xenobiotic transmembrane transporter activity"/>
    <property type="evidence" value="ECO:0007669"/>
    <property type="project" value="InterPro"/>
</dbReference>
<evidence type="ECO:0000256" key="4">
    <source>
        <dbReference type="ARBA" id="ARBA00022989"/>
    </source>
</evidence>
<keyword evidence="3 6" id="KW-0812">Transmembrane</keyword>
<feature type="transmembrane region" description="Helical" evidence="6">
    <location>
        <begin position="137"/>
        <end position="156"/>
    </location>
</feature>
<evidence type="ECO:0000256" key="2">
    <source>
        <dbReference type="ARBA" id="ARBA00022475"/>
    </source>
</evidence>
<keyword evidence="5 6" id="KW-0472">Membrane</keyword>
<dbReference type="Proteomes" id="UP000198304">
    <property type="component" value="Unassembled WGS sequence"/>
</dbReference>
<evidence type="ECO:0000313" key="7">
    <source>
        <dbReference type="EMBL" id="SNS25875.1"/>
    </source>
</evidence>
<dbReference type="RefSeq" id="WP_089282489.1">
    <property type="nucleotide sequence ID" value="NZ_FZOJ01000006.1"/>
</dbReference>
<evidence type="ECO:0000256" key="6">
    <source>
        <dbReference type="SAM" id="Phobius"/>
    </source>
</evidence>
<keyword evidence="4 6" id="KW-1133">Transmembrane helix</keyword>
<feature type="transmembrane region" description="Helical" evidence="6">
    <location>
        <begin position="95"/>
        <end position="117"/>
    </location>
</feature>
<feature type="transmembrane region" description="Helical" evidence="6">
    <location>
        <begin position="168"/>
        <end position="188"/>
    </location>
</feature>
<proteinExistence type="predicted"/>
<sequence length="291" mass="32123">MEFPKEKIGKEYDFVSLIKFAIPTIIMMVFMSVYTIIDGIYVSRFVSTSALSAINIVYPMNSIILAIGLMLATGGSAVIAKKMGEDKLQEAKENFTLIIAFGSIIGFIIMILGHVFINPMLKMLGAGGNEELFKFSFNYLTVLLYFSPLAVLQMIFQSFFIVAGKPSVGLTITLLGGCVNIVFDYIFIVPLQMGIIGAAVATGIGMAIPVVFGLIYFTFYKKGILYFVKLKKVSAIISFMRTFVFISVSLLLLPLIIGVKGVWLAVPITELFSMVMCIIYLNGHKKSYNYV</sequence>
<dbReference type="InterPro" id="IPR051327">
    <property type="entry name" value="MATE_MepA_subfamily"/>
</dbReference>